<name>A0ACC0AQQ5_CATRO</name>
<gene>
    <name evidence="1" type="ORF">M9H77_21101</name>
</gene>
<sequence>MNTIAVNGEASESEILQAQAHIWNHLFNFINSMSLKCAIQLSIPDIIHNHGKPMTLSELTDSLKINNSKTPCVFRLMRILTHSGFFQKIAEDGEEERYILTPASKLLLKNNPLSVSPFLLSMLDPILVSPWHMLSDWFKNNDPTPFSTFHGKGFWELAGQEQGLNHFFNEGMASDARFVSRLVLGKCKEVFLGLNTLVDVGGGTGTMAKAIADAFPQLNCIVLDLPHVVQGLEGTKNLSYVGEDVFEYIPPTDAVLLKWILHDWSDKESVEILKKCKEAIPNKEKGGKVIILDMVLGDQTEDKEATETQLFFDMLMMVLVTGRERNKEELSKLFSEAGFNGYKINPILGLRSLIEVYYN</sequence>
<evidence type="ECO:0000313" key="1">
    <source>
        <dbReference type="EMBL" id="KAI5661778.1"/>
    </source>
</evidence>
<protein>
    <submittedName>
        <fullName evidence="1">Uncharacterized protein</fullName>
    </submittedName>
</protein>
<dbReference type="EMBL" id="CM044705">
    <property type="protein sequence ID" value="KAI5661778.1"/>
    <property type="molecule type" value="Genomic_DNA"/>
</dbReference>
<organism evidence="1 2">
    <name type="scientific">Catharanthus roseus</name>
    <name type="common">Madagascar periwinkle</name>
    <name type="synonym">Vinca rosea</name>
    <dbReference type="NCBI Taxonomy" id="4058"/>
    <lineage>
        <taxon>Eukaryota</taxon>
        <taxon>Viridiplantae</taxon>
        <taxon>Streptophyta</taxon>
        <taxon>Embryophyta</taxon>
        <taxon>Tracheophyta</taxon>
        <taxon>Spermatophyta</taxon>
        <taxon>Magnoliopsida</taxon>
        <taxon>eudicotyledons</taxon>
        <taxon>Gunneridae</taxon>
        <taxon>Pentapetalae</taxon>
        <taxon>asterids</taxon>
        <taxon>lamiids</taxon>
        <taxon>Gentianales</taxon>
        <taxon>Apocynaceae</taxon>
        <taxon>Rauvolfioideae</taxon>
        <taxon>Vinceae</taxon>
        <taxon>Catharanthinae</taxon>
        <taxon>Catharanthus</taxon>
    </lineage>
</organism>
<keyword evidence="2" id="KW-1185">Reference proteome</keyword>
<accession>A0ACC0AQQ5</accession>
<dbReference type="Proteomes" id="UP001060085">
    <property type="component" value="Linkage Group LG05"/>
</dbReference>
<reference evidence="2" key="1">
    <citation type="journal article" date="2023" name="Nat. Plants">
        <title>Single-cell RNA sequencing provides a high-resolution roadmap for understanding the multicellular compartmentation of specialized metabolism.</title>
        <authorList>
            <person name="Sun S."/>
            <person name="Shen X."/>
            <person name="Li Y."/>
            <person name="Li Y."/>
            <person name="Wang S."/>
            <person name="Li R."/>
            <person name="Zhang H."/>
            <person name="Shen G."/>
            <person name="Guo B."/>
            <person name="Wei J."/>
            <person name="Xu J."/>
            <person name="St-Pierre B."/>
            <person name="Chen S."/>
            <person name="Sun C."/>
        </authorList>
    </citation>
    <scope>NUCLEOTIDE SEQUENCE [LARGE SCALE GENOMIC DNA]</scope>
</reference>
<evidence type="ECO:0000313" key="2">
    <source>
        <dbReference type="Proteomes" id="UP001060085"/>
    </source>
</evidence>
<comment type="caution">
    <text evidence="1">The sequence shown here is derived from an EMBL/GenBank/DDBJ whole genome shotgun (WGS) entry which is preliminary data.</text>
</comment>
<proteinExistence type="predicted"/>